<feature type="compositionally biased region" description="Low complexity" evidence="1">
    <location>
        <begin position="152"/>
        <end position="165"/>
    </location>
</feature>
<sequence>MDHNFARSPNFINGIVDDHTVSYNSRRFPRLLNQNKFTVASAAEPYAPSTAAGYSLSPPSIGSTPVRDSSSDDKEFSVTVLKYMSQILMEEDIEDKPSMFYDPLGLHATERAFYDALGQQYPAFPNQGQPPPHVNRNVESPDDAFSGGSNGDYGTTSSSSTSTSSDPQWPSFSQSDPTGDSLFWRNSQLNGGSNFLANPSNSVTNIRDGLKFLGQNSFTDKLSVLQFRRGLEEASKFLPRGNQLVRNLNSSMVSPGWKEEDQVAEKSERGNSTDGSRGRKNLKRDDVVLEEGRTNKQSAVYVEESDLVMFDDALSAVCVNYRRLQISEAGNALQTNGQPQGAYGGTGKSIRATKQGKKKDTVDLNSLLMLLRYKLSQRVTLKQQMSY</sequence>
<comment type="caution">
    <text evidence="2">The sequence shown here is derived from an EMBL/GenBank/DDBJ whole genome shotgun (WGS) entry which is preliminary data.</text>
</comment>
<accession>A0A6A1V2B3</accession>
<evidence type="ECO:0000313" key="3">
    <source>
        <dbReference type="Proteomes" id="UP000516437"/>
    </source>
</evidence>
<dbReference type="EMBL" id="RXIC02000025">
    <property type="protein sequence ID" value="KAB1206406.1"/>
    <property type="molecule type" value="Genomic_DNA"/>
</dbReference>
<feature type="compositionally biased region" description="Polar residues" evidence="1">
    <location>
        <begin position="57"/>
        <end position="68"/>
    </location>
</feature>
<protein>
    <submittedName>
        <fullName evidence="2">Scarecrow-like protein 14</fullName>
    </submittedName>
</protein>
<feature type="region of interest" description="Disordered" evidence="1">
    <location>
        <begin position="336"/>
        <end position="356"/>
    </location>
</feature>
<proteinExistence type="predicted"/>
<feature type="compositionally biased region" description="Basic and acidic residues" evidence="1">
    <location>
        <begin position="257"/>
        <end position="271"/>
    </location>
</feature>
<evidence type="ECO:0000256" key="1">
    <source>
        <dbReference type="SAM" id="MobiDB-lite"/>
    </source>
</evidence>
<feature type="region of interest" description="Disordered" evidence="1">
    <location>
        <begin position="49"/>
        <end position="72"/>
    </location>
</feature>
<dbReference type="OrthoDB" id="1745047at2759"/>
<feature type="region of interest" description="Disordered" evidence="1">
    <location>
        <begin position="256"/>
        <end position="289"/>
    </location>
</feature>
<keyword evidence="3" id="KW-1185">Reference proteome</keyword>
<name>A0A6A1V2B3_9ROSI</name>
<feature type="region of interest" description="Disordered" evidence="1">
    <location>
        <begin position="121"/>
        <end position="185"/>
    </location>
</feature>
<reference evidence="2 3" key="1">
    <citation type="journal article" date="2019" name="Plant Biotechnol. J.">
        <title>The red bayberry genome and genetic basis of sex determination.</title>
        <authorList>
            <person name="Jia H.M."/>
            <person name="Jia H.J."/>
            <person name="Cai Q.L."/>
            <person name="Wang Y."/>
            <person name="Zhao H.B."/>
            <person name="Yang W.F."/>
            <person name="Wang G.Y."/>
            <person name="Li Y.H."/>
            <person name="Zhan D.L."/>
            <person name="Shen Y.T."/>
            <person name="Niu Q.F."/>
            <person name="Chang L."/>
            <person name="Qiu J."/>
            <person name="Zhao L."/>
            <person name="Xie H.B."/>
            <person name="Fu W.Y."/>
            <person name="Jin J."/>
            <person name="Li X.W."/>
            <person name="Jiao Y."/>
            <person name="Zhou C.C."/>
            <person name="Tu T."/>
            <person name="Chai C.Y."/>
            <person name="Gao J.L."/>
            <person name="Fan L.J."/>
            <person name="van de Weg E."/>
            <person name="Wang J.Y."/>
            <person name="Gao Z.S."/>
        </authorList>
    </citation>
    <scope>NUCLEOTIDE SEQUENCE [LARGE SCALE GENOMIC DNA]</scope>
    <source>
        <tissue evidence="2">Leaves</tissue>
    </source>
</reference>
<dbReference type="Proteomes" id="UP000516437">
    <property type="component" value="Chromosome 7"/>
</dbReference>
<dbReference type="AlphaFoldDB" id="A0A6A1V2B3"/>
<organism evidence="2 3">
    <name type="scientific">Morella rubra</name>
    <name type="common">Chinese bayberry</name>
    <dbReference type="NCBI Taxonomy" id="262757"/>
    <lineage>
        <taxon>Eukaryota</taxon>
        <taxon>Viridiplantae</taxon>
        <taxon>Streptophyta</taxon>
        <taxon>Embryophyta</taxon>
        <taxon>Tracheophyta</taxon>
        <taxon>Spermatophyta</taxon>
        <taxon>Magnoliopsida</taxon>
        <taxon>eudicotyledons</taxon>
        <taxon>Gunneridae</taxon>
        <taxon>Pentapetalae</taxon>
        <taxon>rosids</taxon>
        <taxon>fabids</taxon>
        <taxon>Fagales</taxon>
        <taxon>Myricaceae</taxon>
        <taxon>Morella</taxon>
    </lineage>
</organism>
<feature type="compositionally biased region" description="Polar residues" evidence="1">
    <location>
        <begin position="166"/>
        <end position="185"/>
    </location>
</feature>
<evidence type="ECO:0000313" key="2">
    <source>
        <dbReference type="EMBL" id="KAB1206406.1"/>
    </source>
</evidence>
<gene>
    <name evidence="2" type="ORF">CJ030_MR7G027606</name>
</gene>